<evidence type="ECO:0000313" key="7">
    <source>
        <dbReference type="Proteomes" id="UP000499080"/>
    </source>
</evidence>
<feature type="domain" description="BTB" evidence="5">
    <location>
        <begin position="23"/>
        <end position="89"/>
    </location>
</feature>
<dbReference type="InterPro" id="IPR015915">
    <property type="entry name" value="Kelch-typ_b-propeller"/>
</dbReference>
<sequence length="559" mass="64916">MQRIKRKFSDISENGDTVMDSSGDGPLRTEDGGEFKVTTRVLAERCPYFEALFHGDFGDGKDVLLKGINTETLEKILVYLYSGNIELNEENASNILIVADYLLIEDLVQKSSSFALKEMTPTNCVPLFLAAWGIERLDIFNICHRFMVIHFQEVVSLYEEIGIIPLEALKTVLREKCLNVKDEKTVWNVIVRWIQFDLIDRLQFVPELLKYISFDDADTPLLDDVIDHNHLIKNKFCQELILSQLKDGDYLQKFRLFLKSNTTASRMPKNINVIFYRSTDTYRPDKNIYITFDEQTDYWQKIGSAENVPDYIIHHNRYIYLFTTSIPANFSLAFDLFDQKCLPMTPIYKSRKFYSVINLNGFIYIIGGIDEHSNPIEDIERFDPGTGKWQIITRMIPMSQSKAVDSNGYIYAIGCNEYAIKPKMMVQIFDPESDKWLIVSVPRIFKPEITAIQCRGRLYFLGYYLSFCQIMPGLEEYDPLTDTWFPMPYLPFIYRSAKAFVVKDVLIVHEENKTIDDCAPPVYWLPENRTWNILKTSSPLRKIYLSKICTITDPNVVKV</sequence>
<dbReference type="SMART" id="SM00875">
    <property type="entry name" value="BACK"/>
    <property type="match status" value="1"/>
</dbReference>
<proteinExistence type="predicted"/>
<accession>A0A4Y2NC84</accession>
<feature type="non-terminal residue" evidence="6">
    <location>
        <position position="559"/>
    </location>
</feature>
<dbReference type="InterPro" id="IPR011333">
    <property type="entry name" value="SKP1/BTB/POZ_sf"/>
</dbReference>
<evidence type="ECO:0000313" key="6">
    <source>
        <dbReference type="EMBL" id="GBN35436.1"/>
    </source>
</evidence>
<protein>
    <submittedName>
        <fullName evidence="6">Kelch-like protein 3</fullName>
    </submittedName>
</protein>
<dbReference type="PANTHER" id="PTHR24412">
    <property type="entry name" value="KELCH PROTEIN"/>
    <property type="match status" value="1"/>
</dbReference>
<evidence type="ECO:0000256" key="1">
    <source>
        <dbReference type="ARBA" id="ARBA00022441"/>
    </source>
</evidence>
<keyword evidence="3" id="KW-0009">Actin-binding</keyword>
<dbReference type="Pfam" id="PF01344">
    <property type="entry name" value="Kelch_1"/>
    <property type="match status" value="1"/>
</dbReference>
<dbReference type="GO" id="GO:0003779">
    <property type="term" value="F:actin binding"/>
    <property type="evidence" value="ECO:0007669"/>
    <property type="project" value="UniProtKB-KW"/>
</dbReference>
<dbReference type="SUPFAM" id="SSF117281">
    <property type="entry name" value="Kelch motif"/>
    <property type="match status" value="1"/>
</dbReference>
<dbReference type="InterPro" id="IPR011705">
    <property type="entry name" value="BACK"/>
</dbReference>
<evidence type="ECO:0000256" key="3">
    <source>
        <dbReference type="ARBA" id="ARBA00023203"/>
    </source>
</evidence>
<evidence type="ECO:0000256" key="2">
    <source>
        <dbReference type="ARBA" id="ARBA00022737"/>
    </source>
</evidence>
<dbReference type="SUPFAM" id="SSF54695">
    <property type="entry name" value="POZ domain"/>
    <property type="match status" value="1"/>
</dbReference>
<gene>
    <name evidence="6" type="primary">klhl3_1</name>
    <name evidence="6" type="ORF">AVEN_266066_1</name>
</gene>
<dbReference type="Gene3D" id="3.30.710.10">
    <property type="entry name" value="Potassium Channel Kv1.1, Chain A"/>
    <property type="match status" value="1"/>
</dbReference>
<dbReference type="Gene3D" id="2.120.10.80">
    <property type="entry name" value="Kelch-type beta propeller"/>
    <property type="match status" value="1"/>
</dbReference>
<dbReference type="Pfam" id="PF00651">
    <property type="entry name" value="BTB"/>
    <property type="match status" value="1"/>
</dbReference>
<dbReference type="Gene3D" id="1.25.40.420">
    <property type="match status" value="1"/>
</dbReference>
<name>A0A4Y2NC84_ARAVE</name>
<dbReference type="PANTHER" id="PTHR24412:SF489">
    <property type="entry name" value="RING FINGER DOMAIN AND KELCH REPEAT-CONTAINING PROTEIN DDB_G0271372"/>
    <property type="match status" value="1"/>
</dbReference>
<dbReference type="Proteomes" id="UP000499080">
    <property type="component" value="Unassembled WGS sequence"/>
</dbReference>
<dbReference type="SMART" id="SM00225">
    <property type="entry name" value="BTB"/>
    <property type="match status" value="1"/>
</dbReference>
<evidence type="ECO:0000259" key="5">
    <source>
        <dbReference type="PROSITE" id="PS50097"/>
    </source>
</evidence>
<evidence type="ECO:0000256" key="4">
    <source>
        <dbReference type="SAM" id="MobiDB-lite"/>
    </source>
</evidence>
<comment type="caution">
    <text evidence="6">The sequence shown here is derived from an EMBL/GenBank/DDBJ whole genome shotgun (WGS) entry which is preliminary data.</text>
</comment>
<organism evidence="6 7">
    <name type="scientific">Araneus ventricosus</name>
    <name type="common">Orbweaver spider</name>
    <name type="synonym">Epeira ventricosa</name>
    <dbReference type="NCBI Taxonomy" id="182803"/>
    <lineage>
        <taxon>Eukaryota</taxon>
        <taxon>Metazoa</taxon>
        <taxon>Ecdysozoa</taxon>
        <taxon>Arthropoda</taxon>
        <taxon>Chelicerata</taxon>
        <taxon>Arachnida</taxon>
        <taxon>Araneae</taxon>
        <taxon>Araneomorphae</taxon>
        <taxon>Entelegynae</taxon>
        <taxon>Araneoidea</taxon>
        <taxon>Araneidae</taxon>
        <taxon>Araneus</taxon>
    </lineage>
</organism>
<dbReference type="InterPro" id="IPR006652">
    <property type="entry name" value="Kelch_1"/>
</dbReference>
<dbReference type="EMBL" id="BGPR01208230">
    <property type="protein sequence ID" value="GBN35436.1"/>
    <property type="molecule type" value="Genomic_DNA"/>
</dbReference>
<dbReference type="PROSITE" id="PS50097">
    <property type="entry name" value="BTB"/>
    <property type="match status" value="1"/>
</dbReference>
<keyword evidence="1" id="KW-0880">Kelch repeat</keyword>
<dbReference type="InterPro" id="IPR000210">
    <property type="entry name" value="BTB/POZ_dom"/>
</dbReference>
<feature type="region of interest" description="Disordered" evidence="4">
    <location>
        <begin position="1"/>
        <end position="32"/>
    </location>
</feature>
<keyword evidence="7" id="KW-1185">Reference proteome</keyword>
<dbReference type="AlphaFoldDB" id="A0A4Y2NC84"/>
<dbReference type="OrthoDB" id="6413564at2759"/>
<reference evidence="6 7" key="1">
    <citation type="journal article" date="2019" name="Sci. Rep.">
        <title>Orb-weaving spider Araneus ventricosus genome elucidates the spidroin gene catalogue.</title>
        <authorList>
            <person name="Kono N."/>
            <person name="Nakamura H."/>
            <person name="Ohtoshi R."/>
            <person name="Moran D.A.P."/>
            <person name="Shinohara A."/>
            <person name="Yoshida Y."/>
            <person name="Fujiwara M."/>
            <person name="Mori M."/>
            <person name="Tomita M."/>
            <person name="Arakawa K."/>
        </authorList>
    </citation>
    <scope>NUCLEOTIDE SEQUENCE [LARGE SCALE GENOMIC DNA]</scope>
</reference>
<dbReference type="Pfam" id="PF07707">
    <property type="entry name" value="BACK"/>
    <property type="match status" value="1"/>
</dbReference>
<dbReference type="CDD" id="cd18186">
    <property type="entry name" value="BTB_POZ_ZBTB_KLHL-like"/>
    <property type="match status" value="1"/>
</dbReference>
<keyword evidence="2" id="KW-0677">Repeat</keyword>